<reference evidence="12 13" key="1">
    <citation type="submission" date="2024-03" db="EMBL/GenBank/DDBJ databases">
        <title>Aureococcus anophagefferens CCMP1851 and Kratosvirus quantuckense: Draft genome of a second virus-susceptible host strain in the model system.</title>
        <authorList>
            <person name="Chase E."/>
            <person name="Truchon A.R."/>
            <person name="Schepens W."/>
            <person name="Wilhelm S.W."/>
        </authorList>
    </citation>
    <scope>NUCLEOTIDE SEQUENCE [LARGE SCALE GENOMIC DNA]</scope>
    <source>
        <strain evidence="12 13">CCMP1851</strain>
    </source>
</reference>
<dbReference type="InterPro" id="IPR000757">
    <property type="entry name" value="Beta-glucanase-like"/>
</dbReference>
<dbReference type="Proteomes" id="UP001363151">
    <property type="component" value="Unassembled WGS sequence"/>
</dbReference>
<keyword evidence="8" id="KW-0961">Cell wall biogenesis/degradation</keyword>
<dbReference type="PROSITE" id="PS51762">
    <property type="entry name" value="GH16_2"/>
    <property type="match status" value="1"/>
</dbReference>
<evidence type="ECO:0000256" key="10">
    <source>
        <dbReference type="SAM" id="SignalP"/>
    </source>
</evidence>
<accession>A0ABR1FSQ4</accession>
<evidence type="ECO:0000256" key="2">
    <source>
        <dbReference type="ARBA" id="ARBA00010962"/>
    </source>
</evidence>
<keyword evidence="13" id="KW-1185">Reference proteome</keyword>
<comment type="subcellular location">
    <subcellularLocation>
        <location evidence="1">Membrane</location>
        <topology evidence="1">Single-pass type II membrane protein</topology>
    </subcellularLocation>
</comment>
<protein>
    <submittedName>
        <fullName evidence="12">Beta-1,6-glucosyl hydrolase</fullName>
    </submittedName>
</protein>
<keyword evidence="6 9" id="KW-0472">Membrane</keyword>
<dbReference type="Gene3D" id="2.60.120.200">
    <property type="match status" value="1"/>
</dbReference>
<keyword evidence="5 9" id="KW-1133">Transmembrane helix</keyword>
<keyword evidence="12" id="KW-0378">Hydrolase</keyword>
<evidence type="ECO:0000256" key="3">
    <source>
        <dbReference type="ARBA" id="ARBA00022692"/>
    </source>
</evidence>
<evidence type="ECO:0000256" key="7">
    <source>
        <dbReference type="ARBA" id="ARBA00023180"/>
    </source>
</evidence>
<evidence type="ECO:0000256" key="8">
    <source>
        <dbReference type="ARBA" id="ARBA00023316"/>
    </source>
</evidence>
<dbReference type="Pfam" id="PF03935">
    <property type="entry name" value="SKN1_KRE6_Sbg1"/>
    <property type="match status" value="1"/>
</dbReference>
<evidence type="ECO:0000313" key="13">
    <source>
        <dbReference type="Proteomes" id="UP001363151"/>
    </source>
</evidence>
<dbReference type="EMBL" id="JBBJCI010000248">
    <property type="protein sequence ID" value="KAK7237629.1"/>
    <property type="molecule type" value="Genomic_DNA"/>
</dbReference>
<dbReference type="InterPro" id="IPR013320">
    <property type="entry name" value="ConA-like_dom_sf"/>
</dbReference>
<proteinExistence type="inferred from homology"/>
<evidence type="ECO:0000256" key="4">
    <source>
        <dbReference type="ARBA" id="ARBA00022968"/>
    </source>
</evidence>
<evidence type="ECO:0000256" key="1">
    <source>
        <dbReference type="ARBA" id="ARBA00004606"/>
    </source>
</evidence>
<keyword evidence="10" id="KW-0732">Signal</keyword>
<comment type="caution">
    <text evidence="12">The sequence shown here is derived from an EMBL/GenBank/DDBJ whole genome shotgun (WGS) entry which is preliminary data.</text>
</comment>
<dbReference type="PANTHER" id="PTHR31361:SF1">
    <property type="entry name" value="BETA-GLUCAN SYNTHESIS-ASSOCIATED PROTEIN KRE6-RELATED"/>
    <property type="match status" value="1"/>
</dbReference>
<evidence type="ECO:0000256" key="5">
    <source>
        <dbReference type="ARBA" id="ARBA00022989"/>
    </source>
</evidence>
<keyword evidence="3 9" id="KW-0812">Transmembrane</keyword>
<feature type="domain" description="GH16" evidence="11">
    <location>
        <begin position="28"/>
        <end position="435"/>
    </location>
</feature>
<feature type="transmembrane region" description="Helical" evidence="9">
    <location>
        <begin position="537"/>
        <end position="557"/>
    </location>
</feature>
<dbReference type="PANTHER" id="PTHR31361">
    <property type="entry name" value="BETA-GLUCAN SYNTHESIS-ASSOCIATED PROTEIN KRE6-RELATED"/>
    <property type="match status" value="1"/>
</dbReference>
<keyword evidence="4" id="KW-0735">Signal-anchor</keyword>
<dbReference type="PROSITE" id="PS51257">
    <property type="entry name" value="PROKAR_LIPOPROTEIN"/>
    <property type="match status" value="1"/>
</dbReference>
<sequence length="564" mass="62165">MRAAAARRTRRRRARAVVGLIALTSCGAGWVDPDSPSSAQSTTEIGGSDEYDLVYSDEFEDGRTFHEGHDPRWTAVNKNDYTNMALHFYHASAVTTSGGALNISTSYSPTSFESAEDDKGFVVMTKRRKPYSSGMVQGWGKFCFTGGIMEVRAKLPGAGAVGGLWPAMWLLGSLARATYVGSTDWIWPWSYDTCDRSLQPKQEINACEPEPHFGLDGYTGRGAPEIDLLEAMPGTGTMNYGLKKPYFSASYQVAPGKPHDRPIEGKRPQPGQWYEKGLKYGRNVSMNAFFYGEELKHKAKRDSYTADAISANRPIGDEHFDDFHVYRLEWQTKPDGMLLTWYLDDELIFELPPEALELTGAKMPDEPMHVLLNTAVSSTWGFPAPCPPGCDCTCYDCIGKVADPACSCGMPEGLCAMLPAFYEIDYVRVYQNPDDDTHKVGCSTDTKPTAKFIAGHKERYFDAYNGETKPLHDQIVGGGKCKRDADCGPESACEAKACACAGDWLGPHCRAYRGFDDVVWEHEQTLGFHAPFVPASLGRAAVVLSTSLAATLAYHVLKRREGRQ</sequence>
<evidence type="ECO:0000313" key="12">
    <source>
        <dbReference type="EMBL" id="KAK7237629.1"/>
    </source>
</evidence>
<name>A0ABR1FSQ4_AURAN</name>
<feature type="chain" id="PRO_5045987199" evidence="10">
    <location>
        <begin position="29"/>
        <end position="564"/>
    </location>
</feature>
<gene>
    <name evidence="12" type="primary">KRE6</name>
    <name evidence="12" type="ORF">SO694_000980107</name>
</gene>
<dbReference type="SUPFAM" id="SSF49899">
    <property type="entry name" value="Concanavalin A-like lectins/glucanases"/>
    <property type="match status" value="1"/>
</dbReference>
<keyword evidence="7" id="KW-0325">Glycoprotein</keyword>
<dbReference type="GO" id="GO:0016787">
    <property type="term" value="F:hydrolase activity"/>
    <property type="evidence" value="ECO:0007669"/>
    <property type="project" value="UniProtKB-KW"/>
</dbReference>
<comment type="similarity">
    <text evidence="2">Belongs to the SKN1/KRE6 family.</text>
</comment>
<dbReference type="InterPro" id="IPR005629">
    <property type="entry name" value="Skn1/Kre6/Sbg1"/>
</dbReference>
<feature type="signal peptide" evidence="10">
    <location>
        <begin position="1"/>
        <end position="28"/>
    </location>
</feature>
<evidence type="ECO:0000256" key="9">
    <source>
        <dbReference type="SAM" id="Phobius"/>
    </source>
</evidence>
<organism evidence="12 13">
    <name type="scientific">Aureococcus anophagefferens</name>
    <name type="common">Harmful bloom alga</name>
    <dbReference type="NCBI Taxonomy" id="44056"/>
    <lineage>
        <taxon>Eukaryota</taxon>
        <taxon>Sar</taxon>
        <taxon>Stramenopiles</taxon>
        <taxon>Ochrophyta</taxon>
        <taxon>Pelagophyceae</taxon>
        <taxon>Pelagomonadales</taxon>
        <taxon>Pelagomonadaceae</taxon>
        <taxon>Aureococcus</taxon>
    </lineage>
</organism>
<evidence type="ECO:0000256" key="6">
    <source>
        <dbReference type="ARBA" id="ARBA00023136"/>
    </source>
</evidence>
<evidence type="ECO:0000259" key="11">
    <source>
        <dbReference type="PROSITE" id="PS51762"/>
    </source>
</evidence>